<dbReference type="Pfam" id="PF00905">
    <property type="entry name" value="Transpeptidase"/>
    <property type="match status" value="1"/>
</dbReference>
<comment type="similarity">
    <text evidence="2">Belongs to the class-D beta-lactamase family.</text>
</comment>
<dbReference type="InterPro" id="IPR050515">
    <property type="entry name" value="Beta-lactam/transpept"/>
</dbReference>
<dbReference type="InterPro" id="IPR001460">
    <property type="entry name" value="PCN-bd_Tpept"/>
</dbReference>
<feature type="domain" description="Penicillin-binding protein transpeptidase" evidence="8">
    <location>
        <begin position="219"/>
        <end position="525"/>
    </location>
</feature>
<proteinExistence type="inferred from homology"/>
<keyword evidence="5" id="KW-0378">Hydrolase</keyword>
<evidence type="ECO:0000256" key="7">
    <source>
        <dbReference type="SAM" id="MobiDB-lite"/>
    </source>
</evidence>
<comment type="catalytic activity">
    <reaction evidence="1">
        <text>a beta-lactam + H2O = a substituted beta-amino acid</text>
        <dbReference type="Rhea" id="RHEA:20401"/>
        <dbReference type="ChEBI" id="CHEBI:15377"/>
        <dbReference type="ChEBI" id="CHEBI:35627"/>
        <dbReference type="ChEBI" id="CHEBI:140347"/>
        <dbReference type="EC" id="3.5.2.6"/>
    </reaction>
</comment>
<evidence type="ECO:0000256" key="1">
    <source>
        <dbReference type="ARBA" id="ARBA00001526"/>
    </source>
</evidence>
<dbReference type="SUPFAM" id="SSF56601">
    <property type="entry name" value="beta-lactamase/transpeptidase-like"/>
    <property type="match status" value="1"/>
</dbReference>
<protein>
    <recommendedName>
        <fullName evidence="3">beta-lactamase</fullName>
        <ecNumber evidence="3">3.5.2.6</ecNumber>
    </recommendedName>
</protein>
<evidence type="ECO:0000259" key="8">
    <source>
        <dbReference type="Pfam" id="PF00905"/>
    </source>
</evidence>
<dbReference type="GO" id="GO:0005886">
    <property type="term" value="C:plasma membrane"/>
    <property type="evidence" value="ECO:0007669"/>
    <property type="project" value="TreeGrafter"/>
</dbReference>
<dbReference type="EC" id="3.5.2.6" evidence="3"/>
<keyword evidence="4" id="KW-0732">Signal</keyword>
<dbReference type="InterPro" id="IPR012338">
    <property type="entry name" value="Beta-lactam/transpept-like"/>
</dbReference>
<sequence length="538" mass="56507">MQGRVVALFSVFALCMGLLCVQMLTICGSTAVQGRAEAVSSVSTAVGTTRGCIYDRNRQPLVNCDWELVAAVRPTLSALNEAGGILEADDPDALYETIRAGHIAVAPASQTLQTDNVQTVARVVRYGEHALAPHVTGYVNADGEGVSGVEKYYDTLLQNASGTLWARVGADALGRLLDGAPLEISADGYNSPAGVMLTLQYDIQRIAEAALEKFEVGAGAVVVLDTATSEILAMASVPVFDRNAPAESLDATDAPFLNRAVEPYAVGSVFKAVTAAAALEAGLDESFSYTCRGSIAIGGTTFGCHDEAGHGAQQMEKAMANSCNPYFIQLALHTGAEAVCSMGENLGLGEPIELCDGEFTRRGNMPAPYETTAPQDLANLAFGQGPLLASPLQMAAAYAAIANGGVYRAPSLMYGIVDAAGEVVQRAFLPTPRRAMSAETAERVGALLHYATENGSGRRAKPQNTTAAGKTATAQSGWLREDKSEITHAWYCGYFPYEAPRYSVAVLKEDGQGGSVDCAPIFQYIAEEITKLSDGEAS</sequence>
<name>A0A9D1LEB0_9FIRM</name>
<dbReference type="GO" id="GO:0071555">
    <property type="term" value="P:cell wall organization"/>
    <property type="evidence" value="ECO:0007669"/>
    <property type="project" value="TreeGrafter"/>
</dbReference>
<feature type="compositionally biased region" description="Polar residues" evidence="7">
    <location>
        <begin position="462"/>
        <end position="474"/>
    </location>
</feature>
<dbReference type="EMBL" id="DVMW01000026">
    <property type="protein sequence ID" value="HIU35681.1"/>
    <property type="molecule type" value="Genomic_DNA"/>
</dbReference>
<dbReference type="GO" id="GO:0046677">
    <property type="term" value="P:response to antibiotic"/>
    <property type="evidence" value="ECO:0007669"/>
    <property type="project" value="UniProtKB-KW"/>
</dbReference>
<evidence type="ECO:0000256" key="2">
    <source>
        <dbReference type="ARBA" id="ARBA00007898"/>
    </source>
</evidence>
<organism evidence="9 10">
    <name type="scientific">Candidatus Fimenecus excrementigallinarum</name>
    <dbReference type="NCBI Taxonomy" id="2840816"/>
    <lineage>
        <taxon>Bacteria</taxon>
        <taxon>Bacillati</taxon>
        <taxon>Bacillota</taxon>
        <taxon>Clostridia</taxon>
        <taxon>Candidatus Fimenecus</taxon>
    </lineage>
</organism>
<evidence type="ECO:0000256" key="6">
    <source>
        <dbReference type="ARBA" id="ARBA00023251"/>
    </source>
</evidence>
<dbReference type="InterPro" id="IPR036138">
    <property type="entry name" value="PBP_dimer_sf"/>
</dbReference>
<evidence type="ECO:0000256" key="4">
    <source>
        <dbReference type="ARBA" id="ARBA00022729"/>
    </source>
</evidence>
<dbReference type="GO" id="GO:0008658">
    <property type="term" value="F:penicillin binding"/>
    <property type="evidence" value="ECO:0007669"/>
    <property type="project" value="InterPro"/>
</dbReference>
<accession>A0A9D1LEB0</accession>
<dbReference type="PANTHER" id="PTHR30627:SF6">
    <property type="entry name" value="BETA-LACTAMASE YBXI-RELATED"/>
    <property type="match status" value="1"/>
</dbReference>
<dbReference type="Gene3D" id="3.40.710.10">
    <property type="entry name" value="DD-peptidase/beta-lactamase superfamily"/>
    <property type="match status" value="1"/>
</dbReference>
<feature type="region of interest" description="Disordered" evidence="7">
    <location>
        <begin position="455"/>
        <end position="474"/>
    </location>
</feature>
<keyword evidence="6" id="KW-0046">Antibiotic resistance</keyword>
<dbReference type="AlphaFoldDB" id="A0A9D1LEB0"/>
<reference evidence="9" key="1">
    <citation type="submission" date="2020-10" db="EMBL/GenBank/DDBJ databases">
        <authorList>
            <person name="Gilroy R."/>
        </authorList>
    </citation>
    <scope>NUCLEOTIDE SEQUENCE</scope>
    <source>
        <strain evidence="9">ChiGjej1B1-19959</strain>
    </source>
</reference>
<dbReference type="PANTHER" id="PTHR30627">
    <property type="entry name" value="PEPTIDOGLYCAN D,D-TRANSPEPTIDASE"/>
    <property type="match status" value="1"/>
</dbReference>
<gene>
    <name evidence="9" type="ORF">IAC53_03630</name>
</gene>
<evidence type="ECO:0000313" key="10">
    <source>
        <dbReference type="Proteomes" id="UP000824071"/>
    </source>
</evidence>
<reference evidence="9" key="2">
    <citation type="journal article" date="2021" name="PeerJ">
        <title>Extensive microbial diversity within the chicken gut microbiome revealed by metagenomics and culture.</title>
        <authorList>
            <person name="Gilroy R."/>
            <person name="Ravi A."/>
            <person name="Getino M."/>
            <person name="Pursley I."/>
            <person name="Horton D.L."/>
            <person name="Alikhan N.F."/>
            <person name="Baker D."/>
            <person name="Gharbi K."/>
            <person name="Hall N."/>
            <person name="Watson M."/>
            <person name="Adriaenssens E.M."/>
            <person name="Foster-Nyarko E."/>
            <person name="Jarju S."/>
            <person name="Secka A."/>
            <person name="Antonio M."/>
            <person name="Oren A."/>
            <person name="Chaudhuri R.R."/>
            <person name="La Ragione R."/>
            <person name="Hildebrand F."/>
            <person name="Pallen M.J."/>
        </authorList>
    </citation>
    <scope>NUCLEOTIDE SEQUENCE</scope>
    <source>
        <strain evidence="9">ChiGjej1B1-19959</strain>
    </source>
</reference>
<evidence type="ECO:0000256" key="3">
    <source>
        <dbReference type="ARBA" id="ARBA00012865"/>
    </source>
</evidence>
<comment type="caution">
    <text evidence="9">The sequence shown here is derived from an EMBL/GenBank/DDBJ whole genome shotgun (WGS) entry which is preliminary data.</text>
</comment>
<dbReference type="Proteomes" id="UP000824071">
    <property type="component" value="Unassembled WGS sequence"/>
</dbReference>
<dbReference type="Gene3D" id="3.90.1310.10">
    <property type="entry name" value="Penicillin-binding protein 2a (Domain 2)"/>
    <property type="match status" value="1"/>
</dbReference>
<evidence type="ECO:0000256" key="5">
    <source>
        <dbReference type="ARBA" id="ARBA00022801"/>
    </source>
</evidence>
<evidence type="ECO:0000313" key="9">
    <source>
        <dbReference type="EMBL" id="HIU35681.1"/>
    </source>
</evidence>
<dbReference type="GO" id="GO:0008800">
    <property type="term" value="F:beta-lactamase activity"/>
    <property type="evidence" value="ECO:0007669"/>
    <property type="project" value="UniProtKB-EC"/>
</dbReference>
<dbReference type="SUPFAM" id="SSF56519">
    <property type="entry name" value="Penicillin binding protein dimerisation domain"/>
    <property type="match status" value="1"/>
</dbReference>